<keyword evidence="8" id="KW-1185">Reference proteome</keyword>
<organism evidence="7 8">
    <name type="scientific">Spartinivicinus marinus</name>
    <dbReference type="NCBI Taxonomy" id="2994442"/>
    <lineage>
        <taxon>Bacteria</taxon>
        <taxon>Pseudomonadati</taxon>
        <taxon>Pseudomonadota</taxon>
        <taxon>Gammaproteobacteria</taxon>
        <taxon>Oceanospirillales</taxon>
        <taxon>Zooshikellaceae</taxon>
        <taxon>Spartinivicinus</taxon>
    </lineage>
</organism>
<proteinExistence type="inferred from homology"/>
<sequence>MDTLANYINGQLTNENTDNYLENINPATGEVYSLLPNSNLNQLNTAIAAATSAQPAWEALGTEGRSYYLNRLADKIAANLDQLAAAETEDTGKPIALATSLDIPRAASNFRFFAQAISQFASESHNMGNQAINYTLRDPLGVVGCISPWNLPLYLLTWKIAPALAAGNSVIAKPSELAPKTAYLLSQLCIDIGLPDGVLNILHGQGNKIGQAIIEHPQIKAISFTGGTKTGQIIAASAAPQFKKLSLELGGKNPALVFADCDFDKTIDGIIRASFTNQGQVCMCSSRIYIEQSIYPSFKQALLKKIQTLAVGDPLTDVILGALISKDHQEKVLAYIRLAQQEGGTIVCGGTQYVPTGRCEGGFFITPTVIEGLSIDARVNQEEIFGPVITLQPFNSEQEALALANGTNYGLAATVWTENLTRMHRLAKQLDVGVVWANSWMLRDLRTPLGGVKNSGLGREGGWEALRFFTEPKNVCIPY</sequence>
<dbReference type="InterPro" id="IPR016160">
    <property type="entry name" value="Ald_DH_CS_CYS"/>
</dbReference>
<evidence type="ECO:0000313" key="8">
    <source>
        <dbReference type="Proteomes" id="UP000569732"/>
    </source>
</evidence>
<dbReference type="PANTHER" id="PTHR43720">
    <property type="entry name" value="2-AMINOMUCONIC SEMIALDEHYDE DEHYDROGENASE"/>
    <property type="match status" value="1"/>
</dbReference>
<evidence type="ECO:0000256" key="1">
    <source>
        <dbReference type="ARBA" id="ARBA00009986"/>
    </source>
</evidence>
<dbReference type="InterPro" id="IPR016162">
    <property type="entry name" value="Ald_DH_N"/>
</dbReference>
<feature type="active site" evidence="4">
    <location>
        <position position="248"/>
    </location>
</feature>
<evidence type="ECO:0000256" key="5">
    <source>
        <dbReference type="RuleBase" id="RU003345"/>
    </source>
</evidence>
<evidence type="ECO:0000256" key="4">
    <source>
        <dbReference type="PROSITE-ProRule" id="PRU10007"/>
    </source>
</evidence>
<dbReference type="Pfam" id="PF00171">
    <property type="entry name" value="Aldedh"/>
    <property type="match status" value="1"/>
</dbReference>
<comment type="caution">
    <text evidence="7">The sequence shown here is derived from an EMBL/GenBank/DDBJ whole genome shotgun (WGS) entry which is preliminary data.</text>
</comment>
<dbReference type="PROSITE" id="PS00687">
    <property type="entry name" value="ALDEHYDE_DEHYDR_GLU"/>
    <property type="match status" value="1"/>
</dbReference>
<evidence type="ECO:0000259" key="6">
    <source>
        <dbReference type="Pfam" id="PF00171"/>
    </source>
</evidence>
<protein>
    <submittedName>
        <fullName evidence="7">Aldehyde dehydrogenase</fullName>
    </submittedName>
</protein>
<dbReference type="SUPFAM" id="SSF53720">
    <property type="entry name" value="ALDH-like"/>
    <property type="match status" value="1"/>
</dbReference>
<dbReference type="RefSeq" id="WP_180568937.1">
    <property type="nucleotide sequence ID" value="NZ_JACCKB010000019.1"/>
</dbReference>
<gene>
    <name evidence="7" type="ORF">H0A36_12900</name>
</gene>
<dbReference type="CDD" id="cd07093">
    <property type="entry name" value="ALDH_F8_HMSADH"/>
    <property type="match status" value="1"/>
</dbReference>
<dbReference type="GO" id="GO:0004030">
    <property type="term" value="F:aldehyde dehydrogenase [NAD(P)+] activity"/>
    <property type="evidence" value="ECO:0007669"/>
    <property type="project" value="UniProtKB-ARBA"/>
</dbReference>
<name>A0A853I5N6_9GAMM</name>
<dbReference type="FunFam" id="3.40.309.10:FF:000012">
    <property type="entry name" value="Betaine aldehyde dehydrogenase"/>
    <property type="match status" value="1"/>
</dbReference>
<dbReference type="Proteomes" id="UP000569732">
    <property type="component" value="Unassembled WGS sequence"/>
</dbReference>
<evidence type="ECO:0000256" key="3">
    <source>
        <dbReference type="ARBA" id="ARBA00023027"/>
    </source>
</evidence>
<dbReference type="PROSITE" id="PS00070">
    <property type="entry name" value="ALDEHYDE_DEHYDR_CYS"/>
    <property type="match status" value="1"/>
</dbReference>
<feature type="domain" description="Aldehyde dehydrogenase" evidence="6">
    <location>
        <begin position="16"/>
        <end position="475"/>
    </location>
</feature>
<dbReference type="Gene3D" id="3.40.605.10">
    <property type="entry name" value="Aldehyde Dehydrogenase, Chain A, domain 1"/>
    <property type="match status" value="1"/>
</dbReference>
<keyword evidence="2 5" id="KW-0560">Oxidoreductase</keyword>
<comment type="similarity">
    <text evidence="1 5">Belongs to the aldehyde dehydrogenase family.</text>
</comment>
<reference evidence="7 8" key="1">
    <citation type="submission" date="2020-07" db="EMBL/GenBank/DDBJ databases">
        <title>Endozoicomonas sp. nov., isolated from sediment.</title>
        <authorList>
            <person name="Gu T."/>
        </authorList>
    </citation>
    <scope>NUCLEOTIDE SEQUENCE [LARGE SCALE GENOMIC DNA]</scope>
    <source>
        <strain evidence="7 8">SM1973</strain>
    </source>
</reference>
<evidence type="ECO:0000313" key="7">
    <source>
        <dbReference type="EMBL" id="NYZ66912.1"/>
    </source>
</evidence>
<keyword evidence="3" id="KW-0520">NAD</keyword>
<dbReference type="PANTHER" id="PTHR43720:SF2">
    <property type="entry name" value="2-AMINOMUCONIC SEMIALDEHYDE DEHYDROGENASE"/>
    <property type="match status" value="1"/>
</dbReference>
<evidence type="ECO:0000256" key="2">
    <source>
        <dbReference type="ARBA" id="ARBA00023002"/>
    </source>
</evidence>
<dbReference type="EMBL" id="JACCKB010000019">
    <property type="protein sequence ID" value="NYZ66912.1"/>
    <property type="molecule type" value="Genomic_DNA"/>
</dbReference>
<dbReference type="InterPro" id="IPR016161">
    <property type="entry name" value="Ald_DH/histidinol_DH"/>
</dbReference>
<dbReference type="InterPro" id="IPR029510">
    <property type="entry name" value="Ald_DH_CS_GLU"/>
</dbReference>
<dbReference type="Gene3D" id="3.40.309.10">
    <property type="entry name" value="Aldehyde Dehydrogenase, Chain A, domain 2"/>
    <property type="match status" value="1"/>
</dbReference>
<dbReference type="InterPro" id="IPR016163">
    <property type="entry name" value="Ald_DH_C"/>
</dbReference>
<accession>A0A853I5N6</accession>
<dbReference type="AlphaFoldDB" id="A0A853I5N6"/>
<dbReference type="FunFam" id="3.40.605.10:FF:000001">
    <property type="entry name" value="Aldehyde dehydrogenase 1"/>
    <property type="match status" value="1"/>
</dbReference>
<dbReference type="InterPro" id="IPR015590">
    <property type="entry name" value="Aldehyde_DH_dom"/>
</dbReference>